<protein>
    <recommendedName>
        <fullName evidence="4">Prepilin-type N-terminal cleavage/methylation domain-containing protein</fullName>
    </recommendedName>
</protein>
<dbReference type="Gene3D" id="3.30.700.10">
    <property type="entry name" value="Glycoprotein, Type 4 Pilin"/>
    <property type="match status" value="1"/>
</dbReference>
<comment type="caution">
    <text evidence="2">The sequence shown here is derived from an EMBL/GenBank/DDBJ whole genome shotgun (WGS) entry which is preliminary data.</text>
</comment>
<proteinExistence type="predicted"/>
<dbReference type="Proteomes" id="UP000319613">
    <property type="component" value="Unassembled WGS sequence"/>
</dbReference>
<dbReference type="Pfam" id="PF07963">
    <property type="entry name" value="N_methyl"/>
    <property type="match status" value="1"/>
</dbReference>
<dbReference type="AlphaFoldDB" id="A0A554JDG7"/>
<sequence length="190" mass="20444">MKLGDLKNQNGFTLIELLVVIFIMVTLTSVFLVNFGSQSGPRSLNVAKNNLVSNLRRMQSHAISSKDSTVSAPAKYYSLTLSSTVGGNNFYGLKTYDSSNVLTDLSTEQLITPVIVKQISVQKSDSTVFYPTFIEVFYSVPFGRVLLSTSGGGASNEKIRDSVITLTLGRTDSTLTTTLVVNGVSGTITP</sequence>
<keyword evidence="1" id="KW-0472">Membrane</keyword>
<evidence type="ECO:0000313" key="2">
    <source>
        <dbReference type="EMBL" id="TSC66427.1"/>
    </source>
</evidence>
<dbReference type="InterPro" id="IPR012902">
    <property type="entry name" value="N_methyl_site"/>
</dbReference>
<dbReference type="EMBL" id="VMFF01000005">
    <property type="protein sequence ID" value="TSC66427.1"/>
    <property type="molecule type" value="Genomic_DNA"/>
</dbReference>
<evidence type="ECO:0008006" key="4">
    <source>
        <dbReference type="Google" id="ProtNLM"/>
    </source>
</evidence>
<keyword evidence="1" id="KW-0812">Transmembrane</keyword>
<keyword evidence="1" id="KW-1133">Transmembrane helix</keyword>
<dbReference type="InterPro" id="IPR045584">
    <property type="entry name" value="Pilin-like"/>
</dbReference>
<reference evidence="2 3" key="1">
    <citation type="submission" date="2017-07" db="EMBL/GenBank/DDBJ databases">
        <title>Mechanisms for carbon and nitrogen cycling indicate functional differentiation within the Candidate Phyla Radiation.</title>
        <authorList>
            <person name="Danczak R.E."/>
            <person name="Johnston M.D."/>
            <person name="Kenah C."/>
            <person name="Slattery M."/>
            <person name="Wrighton K.C."/>
            <person name="Wilkins M.J."/>
        </authorList>
    </citation>
    <scope>NUCLEOTIDE SEQUENCE [LARGE SCALE GENOMIC DNA]</scope>
    <source>
        <strain evidence="2">Gr01-1014_77</strain>
    </source>
</reference>
<dbReference type="NCBIfam" id="TIGR02532">
    <property type="entry name" value="IV_pilin_GFxxxE"/>
    <property type="match status" value="1"/>
</dbReference>
<name>A0A554JDG7_9BACT</name>
<evidence type="ECO:0000256" key="1">
    <source>
        <dbReference type="SAM" id="Phobius"/>
    </source>
</evidence>
<evidence type="ECO:0000313" key="3">
    <source>
        <dbReference type="Proteomes" id="UP000319613"/>
    </source>
</evidence>
<feature type="transmembrane region" description="Helical" evidence="1">
    <location>
        <begin position="12"/>
        <end position="35"/>
    </location>
</feature>
<dbReference type="SUPFAM" id="SSF54523">
    <property type="entry name" value="Pili subunits"/>
    <property type="match status" value="1"/>
</dbReference>
<accession>A0A554JDG7</accession>
<gene>
    <name evidence="2" type="ORF">G01um101477_84</name>
</gene>
<organism evidence="2 3">
    <name type="scientific">Candidatus Doudnabacteria bacterium Gr01-1014_77</name>
    <dbReference type="NCBI Taxonomy" id="2017133"/>
    <lineage>
        <taxon>Bacteria</taxon>
        <taxon>Candidatus Doudnaibacteriota</taxon>
    </lineage>
</organism>